<sequence length="203" mass="22839">MTNITETQQSMSEPSASTSRQSESTNLTRQVDNVTLSALRPHESQTVTSERAEPPTAALDSEPQTIFPISQQAEPPTVQIATPQRSEFQTATPDSRPETATATNIDQTVNNFKTIITKLLPVPDASKRRANARRRKAERSEIYTGSPYKKMLEQKRADKKYVEKSVDSAKREKNMFSGRHVNNKNKRLLSGKDVTKNMEINNY</sequence>
<dbReference type="Proteomes" id="UP001353858">
    <property type="component" value="Unassembled WGS sequence"/>
</dbReference>
<proteinExistence type="predicted"/>
<accession>A0AAN7Q0U8</accession>
<dbReference type="EMBL" id="JARPUR010000002">
    <property type="protein sequence ID" value="KAK4881887.1"/>
    <property type="molecule type" value="Genomic_DNA"/>
</dbReference>
<dbReference type="AlphaFoldDB" id="A0AAN7Q0U8"/>
<comment type="caution">
    <text evidence="2">The sequence shown here is derived from an EMBL/GenBank/DDBJ whole genome shotgun (WGS) entry which is preliminary data.</text>
</comment>
<feature type="compositionally biased region" description="Polar residues" evidence="1">
    <location>
        <begin position="62"/>
        <end position="101"/>
    </location>
</feature>
<organism evidence="2 3">
    <name type="scientific">Aquatica leii</name>
    <dbReference type="NCBI Taxonomy" id="1421715"/>
    <lineage>
        <taxon>Eukaryota</taxon>
        <taxon>Metazoa</taxon>
        <taxon>Ecdysozoa</taxon>
        <taxon>Arthropoda</taxon>
        <taxon>Hexapoda</taxon>
        <taxon>Insecta</taxon>
        <taxon>Pterygota</taxon>
        <taxon>Neoptera</taxon>
        <taxon>Endopterygota</taxon>
        <taxon>Coleoptera</taxon>
        <taxon>Polyphaga</taxon>
        <taxon>Elateriformia</taxon>
        <taxon>Elateroidea</taxon>
        <taxon>Lampyridae</taxon>
        <taxon>Luciolinae</taxon>
        <taxon>Aquatica</taxon>
    </lineage>
</organism>
<gene>
    <name evidence="2" type="ORF">RN001_005206</name>
</gene>
<keyword evidence="3" id="KW-1185">Reference proteome</keyword>
<evidence type="ECO:0000313" key="3">
    <source>
        <dbReference type="Proteomes" id="UP001353858"/>
    </source>
</evidence>
<evidence type="ECO:0000313" key="2">
    <source>
        <dbReference type="EMBL" id="KAK4881887.1"/>
    </source>
</evidence>
<feature type="compositionally biased region" description="Polar residues" evidence="1">
    <location>
        <begin position="1"/>
        <end position="36"/>
    </location>
</feature>
<feature type="region of interest" description="Disordered" evidence="1">
    <location>
        <begin position="1"/>
        <end position="101"/>
    </location>
</feature>
<evidence type="ECO:0000256" key="1">
    <source>
        <dbReference type="SAM" id="MobiDB-lite"/>
    </source>
</evidence>
<name>A0AAN7Q0U8_9COLE</name>
<protein>
    <submittedName>
        <fullName evidence="2">Uncharacterized protein</fullName>
    </submittedName>
</protein>
<reference evidence="3" key="1">
    <citation type="submission" date="2023-01" db="EMBL/GenBank/DDBJ databases">
        <title>Key to firefly adult light organ development and bioluminescence: homeobox transcription factors regulate luciferase expression and transportation to peroxisome.</title>
        <authorList>
            <person name="Fu X."/>
        </authorList>
    </citation>
    <scope>NUCLEOTIDE SEQUENCE [LARGE SCALE GENOMIC DNA]</scope>
</reference>